<evidence type="ECO:0000259" key="2">
    <source>
        <dbReference type="Pfam" id="PF02540"/>
    </source>
</evidence>
<organism evidence="3 4">
    <name type="scientific">Rheinheimera lutimaris</name>
    <dbReference type="NCBI Taxonomy" id="2740584"/>
    <lineage>
        <taxon>Bacteria</taxon>
        <taxon>Pseudomonadati</taxon>
        <taxon>Pseudomonadota</taxon>
        <taxon>Gammaproteobacteria</taxon>
        <taxon>Chromatiales</taxon>
        <taxon>Chromatiaceae</taxon>
        <taxon>Rheinheimera</taxon>
    </lineage>
</organism>
<dbReference type="EMBL" id="JABSOD010000004">
    <property type="protein sequence ID" value="NRQ42023.1"/>
    <property type="molecule type" value="Genomic_DNA"/>
</dbReference>
<dbReference type="SUPFAM" id="SSF52402">
    <property type="entry name" value="Adenine nucleotide alpha hydrolases-like"/>
    <property type="match status" value="1"/>
</dbReference>
<dbReference type="Proteomes" id="UP000523161">
    <property type="component" value="Unassembled WGS sequence"/>
</dbReference>
<evidence type="ECO:0000256" key="1">
    <source>
        <dbReference type="ARBA" id="ARBA00022598"/>
    </source>
</evidence>
<reference evidence="3 4" key="1">
    <citation type="submission" date="2020-06" db="EMBL/GenBank/DDBJ databases">
        <title>Rheinheimera sp. nov., a marine bacterium isolated from coastal.</title>
        <authorList>
            <person name="Yu Q."/>
            <person name="Qi Y."/>
            <person name="Pu J."/>
        </authorList>
    </citation>
    <scope>NUCLEOTIDE SEQUENCE [LARGE SCALE GENOMIC DNA]</scope>
    <source>
        <strain evidence="3 4">YQF-2</strain>
    </source>
</reference>
<dbReference type="GO" id="GO:0016874">
    <property type="term" value="F:ligase activity"/>
    <property type="evidence" value="ECO:0007669"/>
    <property type="project" value="UniProtKB-KW"/>
</dbReference>
<dbReference type="Pfam" id="PF02540">
    <property type="entry name" value="NAD_synthase"/>
    <property type="match status" value="1"/>
</dbReference>
<sequence>MTQMNNDITQETAVPPELFYRNFGMPPLFTLEGTEHAAHDFFALPIQQHALDFDDDAMAVFLRLGFFLSADTPFKQIRVQHPAAQEAFLQQQVQPYQGSFDDAAREYGEVFKRAIANYLSTMTQDKIVMPLSGGRDSRHMLFAILASGKQIDHCVTCVRPPPYDEQDINVARELCKELNIRHHALALEPDYLAQQLENFRMSGYCAEENAWISVVANYFNTLDSSYVAFDGLAGGILSDGAFTSAKKIQLYREEKWQELADIILSAEGYLPAMLSKQDYLRWSREKAVSRVIAELKRYKHCPNPIGQFYLWNRTRREICYIPFGYMNKVVNVATPYMFRDVYNFLLQLPGKFFASESFHTRAIELTYPQYAHIRWAERTPPKPVGLAQRIKTLTDIGGFLLKNPHPVSKRFIYPRLAAGMLSGDYASRVTDIMATPVYLAELQRFIRSGRRS</sequence>
<dbReference type="Gene3D" id="3.40.50.620">
    <property type="entry name" value="HUPs"/>
    <property type="match status" value="1"/>
</dbReference>
<gene>
    <name evidence="3" type="ORF">HRH59_05495</name>
</gene>
<protein>
    <recommendedName>
        <fullName evidence="2">NAD/GMP synthase domain-containing protein</fullName>
    </recommendedName>
</protein>
<evidence type="ECO:0000313" key="4">
    <source>
        <dbReference type="Proteomes" id="UP000523161"/>
    </source>
</evidence>
<comment type="caution">
    <text evidence="3">The sequence shown here is derived from an EMBL/GenBank/DDBJ whole genome shotgun (WGS) entry which is preliminary data.</text>
</comment>
<keyword evidence="1" id="KW-0436">Ligase</keyword>
<dbReference type="GO" id="GO:0006163">
    <property type="term" value="P:purine nucleotide metabolic process"/>
    <property type="evidence" value="ECO:0007669"/>
    <property type="project" value="UniProtKB-ARBA"/>
</dbReference>
<name>A0A7Y5APA3_9GAMM</name>
<dbReference type="RefSeq" id="WP_173500268.1">
    <property type="nucleotide sequence ID" value="NZ_JABSOD010000004.1"/>
</dbReference>
<feature type="domain" description="NAD/GMP synthase" evidence="2">
    <location>
        <begin position="112"/>
        <end position="195"/>
    </location>
</feature>
<proteinExistence type="predicted"/>
<dbReference type="AlphaFoldDB" id="A0A7Y5APA3"/>
<dbReference type="InterPro" id="IPR022310">
    <property type="entry name" value="NAD/GMP_synthase"/>
</dbReference>
<accession>A0A7Y5APA3</accession>
<evidence type="ECO:0000313" key="3">
    <source>
        <dbReference type="EMBL" id="NRQ42023.1"/>
    </source>
</evidence>
<keyword evidence="4" id="KW-1185">Reference proteome</keyword>
<dbReference type="InterPro" id="IPR014729">
    <property type="entry name" value="Rossmann-like_a/b/a_fold"/>
</dbReference>